<feature type="compositionally biased region" description="Gly residues" evidence="1">
    <location>
        <begin position="991"/>
        <end position="1000"/>
    </location>
</feature>
<feature type="region of interest" description="Disordered" evidence="1">
    <location>
        <begin position="991"/>
        <end position="1056"/>
    </location>
</feature>
<feature type="transmembrane region" description="Helical" evidence="2">
    <location>
        <begin position="154"/>
        <end position="174"/>
    </location>
</feature>
<feature type="compositionally biased region" description="Low complexity" evidence="1">
    <location>
        <begin position="925"/>
        <end position="939"/>
    </location>
</feature>
<sequence>MTPLSVGTAAPGSGPPRRASSHRSPSAPALHALDPGGSCAASDRDGRGNVANAFAAAASDASDVARDISAARGVDDGGGNPSSVFGNAKFRSYGEDFRPQTVLQTAPADPVASLAQLPPGYNRRALVLGVRALAAVAAALALAAAVGWRLAAAVGGWHLLVLTAAAEAGFLLFYRRRYAALNEQPARHAPSNHDALTAFNRLLQVCQFFSDKIDARVYLSTWFCGADYRLIRRGNVADLIAYGFWYMSRSDMEAAGQGPLLARCVAALECSFRIALPPGHQPGLRCMFHLWEPLRTIYRPLTFYLAMEGLALLNKVILLALGCSLHIDPASGMLVATAGLRPPRGAAKQQLQQQPTPTGGVATTTHTTVRRVSDKAGEQEPAPPTPSAARQLRRREQQGRKAAAAVSDTSFGPDLLAPAPDTSGAGDEAVPLVFACPSRYGSCSSSVSDCSAGPASGSAAPSSDGGSGSGAHTPARPSHDSHRSRSGSGSSGGGADQGQGRVPVGVHQPEPQEEKASEASGEEGPAPVLLLHGVGVGLLPYTNLIRCLLASGLPLVAVEYKHVSMRLCSIIPTADQVAHSAVALLDRLGVGQAAVVAHSYGTFVASRLAQLHPGRLQSLALLDPVCFGMFMPHLLANFIYRKPRTSSVGLYLKDWLFSFVSRDLHCAAALCRRFYWSDVNLWPQDIPGRTLVAIGGKDQLIHVEEVLDFIQHYAAKILYHPTHSHAQLLTDASWQQQIVADIASMASAGCGRAGAREVQRRLTALPLEAEAGAGVTAAAVDAASVAAGRDAAAAVPCMELAPGIIRRLSTVSRLQPLQQQQQLGAGAEEEGGEGGFDAAAFAAALRSDMAQRRSHTAAAPDASAAETTAAEDAEPPRPAGTPPLAAATQPPPPSEGEWASPRRPGTLRAAVVTEPPSLGPLPQLSAQAPSSPFAAASRAGAGAGARAGAVPRRMTAAAALQRPSDTERLQQQLLMELSAFQPLNHAIMLGGGGGGGGGSKAKGSVGPSRGPGGSLPLGTPLPLPLTTIRESPLGSAAATPNTTQPGHLGQPQGGLQGVLQDAGWHGEWGPCALVAQGYGGGGWPAEAGMRMRRTLTT</sequence>
<dbReference type="InterPro" id="IPR000073">
    <property type="entry name" value="AB_hydrolase_1"/>
</dbReference>
<feature type="compositionally biased region" description="Low complexity" evidence="1">
    <location>
        <begin position="1016"/>
        <end position="1027"/>
    </location>
</feature>
<keyword evidence="2" id="KW-0472">Membrane</keyword>
<feature type="region of interest" description="Disordered" evidence="1">
    <location>
        <begin position="1"/>
        <end position="45"/>
    </location>
</feature>
<dbReference type="PANTHER" id="PTHR37471">
    <property type="entry name" value="UNNAMED PRODUCT"/>
    <property type="match status" value="1"/>
</dbReference>
<feature type="transmembrane region" description="Helical" evidence="2">
    <location>
        <begin position="301"/>
        <end position="321"/>
    </location>
</feature>
<evidence type="ECO:0000256" key="1">
    <source>
        <dbReference type="SAM" id="MobiDB-lite"/>
    </source>
</evidence>
<dbReference type="EMBL" id="JAEHOE010000183">
    <property type="protein sequence ID" value="KAG2483256.1"/>
    <property type="molecule type" value="Genomic_DNA"/>
</dbReference>
<dbReference type="InterPro" id="IPR029058">
    <property type="entry name" value="AB_hydrolase_fold"/>
</dbReference>
<dbReference type="PANTHER" id="PTHR37471:SF1">
    <property type="entry name" value="AB HYDROLASE-1 DOMAIN-CONTAINING PROTEIN"/>
    <property type="match status" value="1"/>
</dbReference>
<feature type="compositionally biased region" description="Low complexity" evidence="1">
    <location>
        <begin position="856"/>
        <end position="870"/>
    </location>
</feature>
<dbReference type="AlphaFoldDB" id="A0A835XGF5"/>
<comment type="caution">
    <text evidence="4">The sequence shown here is derived from an EMBL/GenBank/DDBJ whole genome shotgun (WGS) entry which is preliminary data.</text>
</comment>
<dbReference type="SUPFAM" id="SSF53474">
    <property type="entry name" value="alpha/beta-Hydrolases"/>
    <property type="match status" value="1"/>
</dbReference>
<dbReference type="Proteomes" id="UP000612055">
    <property type="component" value="Unassembled WGS sequence"/>
</dbReference>
<feature type="compositionally biased region" description="Low complexity" evidence="1">
    <location>
        <begin position="445"/>
        <end position="476"/>
    </location>
</feature>
<feature type="compositionally biased region" description="Low complexity" evidence="1">
    <location>
        <begin position="9"/>
        <end position="29"/>
    </location>
</feature>
<dbReference type="OrthoDB" id="2017000at2759"/>
<dbReference type="Gene3D" id="3.40.50.1820">
    <property type="entry name" value="alpha/beta hydrolase"/>
    <property type="match status" value="1"/>
</dbReference>
<evidence type="ECO:0000259" key="3">
    <source>
        <dbReference type="Pfam" id="PF00561"/>
    </source>
</evidence>
<keyword evidence="2" id="KW-1133">Transmembrane helix</keyword>
<feature type="region of interest" description="Disordered" evidence="1">
    <location>
        <begin position="345"/>
        <end position="423"/>
    </location>
</feature>
<accession>A0A835XGF5</accession>
<feature type="compositionally biased region" description="Low complexity" evidence="1">
    <location>
        <begin position="349"/>
        <end position="367"/>
    </location>
</feature>
<dbReference type="Pfam" id="PF00561">
    <property type="entry name" value="Abhydrolase_1"/>
    <property type="match status" value="1"/>
</dbReference>
<feature type="transmembrane region" description="Helical" evidence="2">
    <location>
        <begin position="125"/>
        <end position="148"/>
    </location>
</feature>
<keyword evidence="2" id="KW-0812">Transmembrane</keyword>
<feature type="region of interest" description="Disordered" evidence="1">
    <location>
        <begin position="445"/>
        <end position="524"/>
    </location>
</feature>
<feature type="region of interest" description="Disordered" evidence="1">
    <location>
        <begin position="851"/>
        <end position="939"/>
    </location>
</feature>
<protein>
    <recommendedName>
        <fullName evidence="3">AB hydrolase-1 domain-containing protein</fullName>
    </recommendedName>
</protein>
<organism evidence="4 5">
    <name type="scientific">Edaphochlamys debaryana</name>
    <dbReference type="NCBI Taxonomy" id="47281"/>
    <lineage>
        <taxon>Eukaryota</taxon>
        <taxon>Viridiplantae</taxon>
        <taxon>Chlorophyta</taxon>
        <taxon>core chlorophytes</taxon>
        <taxon>Chlorophyceae</taxon>
        <taxon>CS clade</taxon>
        <taxon>Chlamydomonadales</taxon>
        <taxon>Chlamydomonadales incertae sedis</taxon>
        <taxon>Edaphochlamys</taxon>
    </lineage>
</organism>
<feature type="domain" description="AB hydrolase-1" evidence="3">
    <location>
        <begin position="574"/>
        <end position="630"/>
    </location>
</feature>
<proteinExistence type="predicted"/>
<reference evidence="4" key="1">
    <citation type="journal article" date="2020" name="bioRxiv">
        <title>Comparative genomics of Chlamydomonas.</title>
        <authorList>
            <person name="Craig R.J."/>
            <person name="Hasan A.R."/>
            <person name="Ness R.W."/>
            <person name="Keightley P.D."/>
        </authorList>
    </citation>
    <scope>NUCLEOTIDE SEQUENCE</scope>
    <source>
        <strain evidence="4">CCAP 11/70</strain>
    </source>
</reference>
<gene>
    <name evidence="4" type="ORF">HYH03_017854</name>
</gene>
<evidence type="ECO:0000313" key="4">
    <source>
        <dbReference type="EMBL" id="KAG2483256.1"/>
    </source>
</evidence>
<evidence type="ECO:0000256" key="2">
    <source>
        <dbReference type="SAM" id="Phobius"/>
    </source>
</evidence>
<name>A0A835XGF5_9CHLO</name>
<evidence type="ECO:0000313" key="5">
    <source>
        <dbReference type="Proteomes" id="UP000612055"/>
    </source>
</evidence>
<keyword evidence="5" id="KW-1185">Reference proteome</keyword>